<feature type="region of interest" description="Disordered" evidence="2">
    <location>
        <begin position="265"/>
        <end position="286"/>
    </location>
</feature>
<name>A0A0L6CHZ3_9MICO</name>
<keyword evidence="3" id="KW-1133">Transmembrane helix</keyword>
<dbReference type="Pfam" id="PF05949">
    <property type="entry name" value="DUF881"/>
    <property type="match status" value="1"/>
</dbReference>
<gene>
    <name evidence="4" type="ORF">VV01_08185</name>
</gene>
<dbReference type="Proteomes" id="UP000037397">
    <property type="component" value="Unassembled WGS sequence"/>
</dbReference>
<comment type="similarity">
    <text evidence="1">Belongs to the UPF0749 family.</text>
</comment>
<evidence type="ECO:0008006" key="6">
    <source>
        <dbReference type="Google" id="ProtNLM"/>
    </source>
</evidence>
<reference evidence="5" key="1">
    <citation type="submission" date="2015-03" db="EMBL/GenBank/DDBJ databases">
        <title>Luteipulveratus halotolerans sp. nov., a novel actinobacterium (Dermacoccaceae) from Sarawak, Malaysia.</title>
        <authorList>
            <person name="Juboi H."/>
            <person name="Basik A."/>
            <person name="Shamsul S.S."/>
            <person name="Arnold P."/>
            <person name="Schmitt E.K."/>
            <person name="Sanglier J.-J."/>
            <person name="Yeo T."/>
        </authorList>
    </citation>
    <scope>NUCLEOTIDE SEQUENCE [LARGE SCALE GENOMIC DNA]</scope>
    <source>
        <strain evidence="5">C296001</strain>
    </source>
</reference>
<feature type="compositionally biased region" description="Basic and acidic residues" evidence="2">
    <location>
        <begin position="143"/>
        <end position="154"/>
    </location>
</feature>
<comment type="caution">
    <text evidence="4">The sequence shown here is derived from an EMBL/GenBank/DDBJ whole genome shotgun (WGS) entry which is preliminary data.</text>
</comment>
<dbReference type="PANTHER" id="PTHR37313:SF1">
    <property type="entry name" value="UPF0749 PROTEIN RV1823"/>
    <property type="match status" value="1"/>
</dbReference>
<feature type="region of interest" description="Disordered" evidence="2">
    <location>
        <begin position="12"/>
        <end position="32"/>
    </location>
</feature>
<dbReference type="AlphaFoldDB" id="A0A0L6CHZ3"/>
<evidence type="ECO:0000256" key="3">
    <source>
        <dbReference type="SAM" id="Phobius"/>
    </source>
</evidence>
<sequence>MALLTDLMDHPLDPGYQEAADRRRAAGEPTSRGLRSPVLVVTAVLIGVLLVVAAQTLRLPQDAADRERDQLIGQIHSQQSAIDRKSGAISGLQAEISASQRKVLDQGEGPSLVDQLARTEQAAGAVAVHGPGLELTLDDARTDAGVGEDDKNGSGEEQSSVTSTDLQILTNGLWQAGAEAISINGQRLTSTSSIRFAGPAITVDFRPISRPYVVSVVGEPVQMRKRFEAGPSGSYLKSLPSQFDLQVKMTNKGDVQIPASASSLLQYAKPSPSTTASPSTTQKETP</sequence>
<feature type="region of interest" description="Disordered" evidence="2">
    <location>
        <begin position="143"/>
        <end position="163"/>
    </location>
</feature>
<feature type="transmembrane region" description="Helical" evidence="3">
    <location>
        <begin position="38"/>
        <end position="57"/>
    </location>
</feature>
<dbReference type="Gene3D" id="3.30.70.1880">
    <property type="entry name" value="Protein of unknown function DUF881"/>
    <property type="match status" value="1"/>
</dbReference>
<protein>
    <recommendedName>
        <fullName evidence="6">DUF881 domain-containing protein</fullName>
    </recommendedName>
</protein>
<evidence type="ECO:0000256" key="1">
    <source>
        <dbReference type="ARBA" id="ARBA00009108"/>
    </source>
</evidence>
<keyword evidence="5" id="KW-1185">Reference proteome</keyword>
<dbReference type="InterPro" id="IPR010273">
    <property type="entry name" value="DUF881"/>
</dbReference>
<evidence type="ECO:0000256" key="2">
    <source>
        <dbReference type="SAM" id="MobiDB-lite"/>
    </source>
</evidence>
<proteinExistence type="inferred from homology"/>
<dbReference type="STRING" id="1631356.VV01_08185"/>
<dbReference type="EMBL" id="LAIR01000002">
    <property type="protein sequence ID" value="KNX37128.1"/>
    <property type="molecule type" value="Genomic_DNA"/>
</dbReference>
<keyword evidence="3" id="KW-0812">Transmembrane</keyword>
<feature type="compositionally biased region" description="Low complexity" evidence="2">
    <location>
        <begin position="270"/>
        <end position="286"/>
    </location>
</feature>
<dbReference type="PANTHER" id="PTHR37313">
    <property type="entry name" value="UPF0749 PROTEIN RV1825"/>
    <property type="match status" value="1"/>
</dbReference>
<evidence type="ECO:0000313" key="4">
    <source>
        <dbReference type="EMBL" id="KNX37128.1"/>
    </source>
</evidence>
<organism evidence="4 5">
    <name type="scientific">Luteipulveratus halotolerans</name>
    <dbReference type="NCBI Taxonomy" id="1631356"/>
    <lineage>
        <taxon>Bacteria</taxon>
        <taxon>Bacillati</taxon>
        <taxon>Actinomycetota</taxon>
        <taxon>Actinomycetes</taxon>
        <taxon>Micrococcales</taxon>
        <taxon>Dermacoccaceae</taxon>
        <taxon>Luteipulveratus</taxon>
    </lineage>
</organism>
<evidence type="ECO:0000313" key="5">
    <source>
        <dbReference type="Proteomes" id="UP000037397"/>
    </source>
</evidence>
<dbReference type="GO" id="GO:0005886">
    <property type="term" value="C:plasma membrane"/>
    <property type="evidence" value="ECO:0007669"/>
    <property type="project" value="TreeGrafter"/>
</dbReference>
<accession>A0A0L6CHZ3</accession>
<keyword evidence="3" id="KW-0472">Membrane</keyword>